<sequence>MRFSRKPTSKRFIELFSEIGTNIANSVEVLREFVRSPDDRRAELAERLHELEHVGDTATHNLVEHLDRSFITPFDRQDIYRLAIRLDDIVDHFDAAVDLTILYKVDVLPEGVDEQVALLSKLAHLTSDAMSRLADPRGLTEYWVEVNELENKADKVYRHLVSRLYSGEFPVLEVMKLKEIIDELEAAADAFEHVADVVHTIAVKES</sequence>
<comment type="caution">
    <text evidence="2">The sequence shown here is derived from an EMBL/GenBank/DDBJ whole genome shotgun (WGS) entry which is preliminary data.</text>
</comment>
<dbReference type="InterPro" id="IPR052912">
    <property type="entry name" value="UPF0111_domain"/>
</dbReference>
<dbReference type="Gene3D" id="1.20.58.220">
    <property type="entry name" value="Phosphate transport system protein phou homolog 2, domain 2"/>
    <property type="match status" value="1"/>
</dbReference>
<protein>
    <submittedName>
        <fullName evidence="2">Phosphate transport protein (TIGR00153 family)</fullName>
    </submittedName>
</protein>
<reference evidence="2 3" key="1">
    <citation type="submission" date="2021-03" db="EMBL/GenBank/DDBJ databases">
        <title>Sequencing the genomes of 1000 actinobacteria strains.</title>
        <authorList>
            <person name="Klenk H.-P."/>
        </authorList>
    </citation>
    <scope>NUCLEOTIDE SEQUENCE [LARGE SCALE GENOMIC DNA]</scope>
    <source>
        <strain evidence="2 3">DSM 44580</strain>
    </source>
</reference>
<dbReference type="EMBL" id="JAGIOO010000001">
    <property type="protein sequence ID" value="MBP2472394.1"/>
    <property type="molecule type" value="Genomic_DNA"/>
</dbReference>
<organism evidence="2 3">
    <name type="scientific">Crossiella equi</name>
    <dbReference type="NCBI Taxonomy" id="130796"/>
    <lineage>
        <taxon>Bacteria</taxon>
        <taxon>Bacillati</taxon>
        <taxon>Actinomycetota</taxon>
        <taxon>Actinomycetes</taxon>
        <taxon>Pseudonocardiales</taxon>
        <taxon>Pseudonocardiaceae</taxon>
        <taxon>Crossiella</taxon>
    </lineage>
</organism>
<dbReference type="PANTHER" id="PTHR37298">
    <property type="entry name" value="UPF0111 PROTEIN YKAA"/>
    <property type="match status" value="1"/>
</dbReference>
<comment type="similarity">
    <text evidence="1">Belongs to the UPF0111 family.</text>
</comment>
<evidence type="ECO:0000313" key="2">
    <source>
        <dbReference type="EMBL" id="MBP2472394.1"/>
    </source>
</evidence>
<keyword evidence="3" id="KW-1185">Reference proteome</keyword>
<evidence type="ECO:0000313" key="3">
    <source>
        <dbReference type="Proteomes" id="UP001519363"/>
    </source>
</evidence>
<dbReference type="Pfam" id="PF01865">
    <property type="entry name" value="PhoU_div"/>
    <property type="match status" value="1"/>
</dbReference>
<gene>
    <name evidence="2" type="ORF">JOF53_001266</name>
</gene>
<dbReference type="SUPFAM" id="SSF109755">
    <property type="entry name" value="PhoU-like"/>
    <property type="match status" value="1"/>
</dbReference>
<dbReference type="RefSeq" id="WP_086787880.1">
    <property type="nucleotide sequence ID" value="NZ_JAGIOO010000001.1"/>
</dbReference>
<accession>A0ABS5A719</accession>
<dbReference type="Proteomes" id="UP001519363">
    <property type="component" value="Unassembled WGS sequence"/>
</dbReference>
<dbReference type="PANTHER" id="PTHR37298:SF1">
    <property type="entry name" value="UPF0111 PROTEIN YKAA"/>
    <property type="match status" value="1"/>
</dbReference>
<dbReference type="InterPro" id="IPR038078">
    <property type="entry name" value="PhoU-like_sf"/>
</dbReference>
<name>A0ABS5A719_9PSEU</name>
<dbReference type="InterPro" id="IPR018445">
    <property type="entry name" value="Put_Phosphate_transp_reg"/>
</dbReference>
<proteinExistence type="inferred from homology"/>
<evidence type="ECO:0000256" key="1">
    <source>
        <dbReference type="ARBA" id="ARBA00008591"/>
    </source>
</evidence>